<evidence type="ECO:0000313" key="1">
    <source>
        <dbReference type="EMBL" id="MFD0927608.1"/>
    </source>
</evidence>
<organism evidence="1 2">
    <name type="scientific">Williamsia deligens</name>
    <dbReference type="NCBI Taxonomy" id="321325"/>
    <lineage>
        <taxon>Bacteria</taxon>
        <taxon>Bacillati</taxon>
        <taxon>Actinomycetota</taxon>
        <taxon>Actinomycetes</taxon>
        <taxon>Mycobacteriales</taxon>
        <taxon>Nocardiaceae</taxon>
        <taxon>Williamsia</taxon>
    </lineage>
</organism>
<dbReference type="SUPFAM" id="SSF56784">
    <property type="entry name" value="HAD-like"/>
    <property type="match status" value="1"/>
</dbReference>
<proteinExistence type="predicted"/>
<name>A0ABW3GC07_9NOCA</name>
<dbReference type="InterPro" id="IPR036412">
    <property type="entry name" value="HAD-like_sf"/>
</dbReference>
<dbReference type="Pfam" id="PF08282">
    <property type="entry name" value="Hydrolase_3"/>
    <property type="match status" value="1"/>
</dbReference>
<protein>
    <submittedName>
        <fullName evidence="1">HAD hydrolase family protein</fullName>
    </submittedName>
</protein>
<dbReference type="GO" id="GO:0016787">
    <property type="term" value="F:hydrolase activity"/>
    <property type="evidence" value="ECO:0007669"/>
    <property type="project" value="UniProtKB-KW"/>
</dbReference>
<accession>A0ABW3GC07</accession>
<dbReference type="EMBL" id="JBHTIL010000006">
    <property type="protein sequence ID" value="MFD0927608.1"/>
    <property type="molecule type" value="Genomic_DNA"/>
</dbReference>
<sequence length="272" mass="29731">MTALVAVDLDRTLIFSAAAAGRPTTELRCVEHLDGAELSYMSPTTVDRLAVLDVRATVVPVTTRTVAQYRRVVVPVWGVRRYAVAANGGEILVDGEPDPVWRSEVDASVAALTPVTEVRDRVRAEADDRWLRSARIADDLFCYAVIDPAVAPDDLVERWRSWAVPGGWNVSRQGRKVYLMPDPVSKWAAVAEVARRCGTPRSRVFAAGDGALDRPMLEGAHRAVRPRHGELEELSWHRPTLSVSRSAGVAASEEIVATLLDWAGTDDRDGDA</sequence>
<dbReference type="InterPro" id="IPR023214">
    <property type="entry name" value="HAD_sf"/>
</dbReference>
<comment type="caution">
    <text evidence="1">The sequence shown here is derived from an EMBL/GenBank/DDBJ whole genome shotgun (WGS) entry which is preliminary data.</text>
</comment>
<dbReference type="Gene3D" id="3.40.50.1000">
    <property type="entry name" value="HAD superfamily/HAD-like"/>
    <property type="match status" value="2"/>
</dbReference>
<reference evidence="2" key="1">
    <citation type="journal article" date="2019" name="Int. J. Syst. Evol. Microbiol.">
        <title>The Global Catalogue of Microorganisms (GCM) 10K type strain sequencing project: providing services to taxonomists for standard genome sequencing and annotation.</title>
        <authorList>
            <consortium name="The Broad Institute Genomics Platform"/>
            <consortium name="The Broad Institute Genome Sequencing Center for Infectious Disease"/>
            <person name="Wu L."/>
            <person name="Ma J."/>
        </authorList>
    </citation>
    <scope>NUCLEOTIDE SEQUENCE [LARGE SCALE GENOMIC DNA]</scope>
    <source>
        <strain evidence="2">CCUG 50873</strain>
    </source>
</reference>
<keyword evidence="2" id="KW-1185">Reference proteome</keyword>
<evidence type="ECO:0000313" key="2">
    <source>
        <dbReference type="Proteomes" id="UP001597068"/>
    </source>
</evidence>
<dbReference type="Proteomes" id="UP001597068">
    <property type="component" value="Unassembled WGS sequence"/>
</dbReference>
<keyword evidence="1" id="KW-0378">Hydrolase</keyword>
<dbReference type="RefSeq" id="WP_253648107.1">
    <property type="nucleotide sequence ID" value="NZ_BAAAMO010000001.1"/>
</dbReference>
<gene>
    <name evidence="1" type="ORF">ACFQ04_17845</name>
</gene>